<organism evidence="3 4">
    <name type="scientific">Octopus sinensis</name>
    <name type="common">East Asian common octopus</name>
    <dbReference type="NCBI Taxonomy" id="2607531"/>
    <lineage>
        <taxon>Eukaryota</taxon>
        <taxon>Metazoa</taxon>
        <taxon>Spiralia</taxon>
        <taxon>Lophotrochozoa</taxon>
        <taxon>Mollusca</taxon>
        <taxon>Cephalopoda</taxon>
        <taxon>Coleoidea</taxon>
        <taxon>Octopodiformes</taxon>
        <taxon>Octopoda</taxon>
        <taxon>Incirrata</taxon>
        <taxon>Octopodidae</taxon>
        <taxon>Octopus</taxon>
    </lineage>
</organism>
<name>A0A7E6EWK4_9MOLL</name>
<evidence type="ECO:0000256" key="2">
    <source>
        <dbReference type="SAM" id="SignalP"/>
    </source>
</evidence>
<keyword evidence="3" id="KW-1185">Reference proteome</keyword>
<evidence type="ECO:0000256" key="1">
    <source>
        <dbReference type="SAM" id="Phobius"/>
    </source>
</evidence>
<gene>
    <name evidence="4" type="primary">LOC115211634</name>
</gene>
<keyword evidence="1" id="KW-1133">Transmembrane helix</keyword>
<keyword evidence="2" id="KW-0732">Signal</keyword>
<feature type="signal peptide" evidence="2">
    <location>
        <begin position="1"/>
        <end position="22"/>
    </location>
</feature>
<dbReference type="KEGG" id="osn:115211634"/>
<evidence type="ECO:0000313" key="4">
    <source>
        <dbReference type="RefSeq" id="XP_036359137.1"/>
    </source>
</evidence>
<proteinExistence type="predicted"/>
<feature type="transmembrane region" description="Helical" evidence="1">
    <location>
        <begin position="126"/>
        <end position="144"/>
    </location>
</feature>
<dbReference type="AlphaFoldDB" id="A0A7E6EWK4"/>
<keyword evidence="1" id="KW-0472">Membrane</keyword>
<reference evidence="4" key="1">
    <citation type="submission" date="2025-08" db="UniProtKB">
        <authorList>
            <consortium name="RefSeq"/>
        </authorList>
    </citation>
    <scope>IDENTIFICATION</scope>
</reference>
<sequence length="151" mass="16769">MTVLKGVVYIFAICLCCVLIKGQCNTAQIHQALTGCQTERLILSNTSEIVNDTNYTKLCKAFLNYIKCVEPRLTGCKSSSLRGITIVKKTYSKEPYHCMLNDTAEVKTEQSAITPRQTSSQHVQQVSILSLLAAIVLQYLVGLLQTGCRYE</sequence>
<keyword evidence="1" id="KW-0812">Transmembrane</keyword>
<accession>A0A7E6EWK4</accession>
<dbReference type="Proteomes" id="UP000515154">
    <property type="component" value="Linkage group LG5"/>
</dbReference>
<dbReference type="RefSeq" id="XP_036359137.1">
    <property type="nucleotide sequence ID" value="XM_036503244.1"/>
</dbReference>
<protein>
    <submittedName>
        <fullName evidence="4">Uncharacterized protein LOC115211634</fullName>
    </submittedName>
</protein>
<evidence type="ECO:0000313" key="3">
    <source>
        <dbReference type="Proteomes" id="UP000515154"/>
    </source>
</evidence>
<feature type="chain" id="PRO_5029022820" evidence="2">
    <location>
        <begin position="23"/>
        <end position="151"/>
    </location>
</feature>